<dbReference type="InParanoid" id="A0A067PK06"/>
<organism evidence="1 2">
    <name type="scientific">Jaapia argillacea MUCL 33604</name>
    <dbReference type="NCBI Taxonomy" id="933084"/>
    <lineage>
        <taxon>Eukaryota</taxon>
        <taxon>Fungi</taxon>
        <taxon>Dikarya</taxon>
        <taxon>Basidiomycota</taxon>
        <taxon>Agaricomycotina</taxon>
        <taxon>Agaricomycetes</taxon>
        <taxon>Agaricomycetidae</taxon>
        <taxon>Jaapiales</taxon>
        <taxon>Jaapiaceae</taxon>
        <taxon>Jaapia</taxon>
    </lineage>
</organism>
<protein>
    <submittedName>
        <fullName evidence="1">Uncharacterized protein</fullName>
    </submittedName>
</protein>
<accession>A0A067PK06</accession>
<evidence type="ECO:0000313" key="2">
    <source>
        <dbReference type="Proteomes" id="UP000027265"/>
    </source>
</evidence>
<dbReference type="Proteomes" id="UP000027265">
    <property type="component" value="Unassembled WGS sequence"/>
</dbReference>
<dbReference type="AlphaFoldDB" id="A0A067PK06"/>
<name>A0A067PK06_9AGAM</name>
<reference evidence="2" key="1">
    <citation type="journal article" date="2014" name="Proc. Natl. Acad. Sci. U.S.A.">
        <title>Extensive sampling of basidiomycete genomes demonstrates inadequacy of the white-rot/brown-rot paradigm for wood decay fungi.</title>
        <authorList>
            <person name="Riley R."/>
            <person name="Salamov A.A."/>
            <person name="Brown D.W."/>
            <person name="Nagy L.G."/>
            <person name="Floudas D."/>
            <person name="Held B.W."/>
            <person name="Levasseur A."/>
            <person name="Lombard V."/>
            <person name="Morin E."/>
            <person name="Otillar R."/>
            <person name="Lindquist E.A."/>
            <person name="Sun H."/>
            <person name="LaButti K.M."/>
            <person name="Schmutz J."/>
            <person name="Jabbour D."/>
            <person name="Luo H."/>
            <person name="Baker S.E."/>
            <person name="Pisabarro A.G."/>
            <person name="Walton J.D."/>
            <person name="Blanchette R.A."/>
            <person name="Henrissat B."/>
            <person name="Martin F."/>
            <person name="Cullen D."/>
            <person name="Hibbett D.S."/>
            <person name="Grigoriev I.V."/>
        </authorList>
    </citation>
    <scope>NUCLEOTIDE SEQUENCE [LARGE SCALE GENOMIC DNA]</scope>
    <source>
        <strain evidence="2">MUCL 33604</strain>
    </source>
</reference>
<gene>
    <name evidence="1" type="ORF">JAAARDRAFT_345662</name>
</gene>
<keyword evidence="2" id="KW-1185">Reference proteome</keyword>
<proteinExistence type="predicted"/>
<dbReference type="HOGENOM" id="CLU_1563091_0_0_1"/>
<evidence type="ECO:0000313" key="1">
    <source>
        <dbReference type="EMBL" id="KDQ55238.1"/>
    </source>
</evidence>
<dbReference type="EMBL" id="KL197726">
    <property type="protein sequence ID" value="KDQ55238.1"/>
    <property type="molecule type" value="Genomic_DNA"/>
</dbReference>
<sequence length="171" mass="19087">MCPGTGMHSAGSKACLTWLESCLTRSETCLTRSEMCLTRLEMCSTWPEMHSTHSWRRPPWHSMCSWTCSRMYCQGLHRTVQLVHLVQLVGTTPTKHQHHSADSDDVQNTPGGGTVKIVRIHDFTETSSLVCLGRGLVHPSEICHPLPSICPVSLPSFHTPRHGLSCLCPHY</sequence>